<proteinExistence type="predicted"/>
<evidence type="ECO:0000313" key="2">
    <source>
        <dbReference type="Proteomes" id="UP000004994"/>
    </source>
</evidence>
<dbReference type="InParanoid" id="A0A3Q7HK57"/>
<reference evidence="1" key="2">
    <citation type="submission" date="2019-01" db="UniProtKB">
        <authorList>
            <consortium name="EnsemblPlants"/>
        </authorList>
    </citation>
    <scope>IDENTIFICATION</scope>
    <source>
        <strain evidence="1">cv. Heinz 1706</strain>
    </source>
</reference>
<sequence length="50" mass="6027">MMNVVAMSLPVVIISIWRNWYFFKHKSYGEILSKSFNWRQDGYGHYLLPC</sequence>
<name>A0A3Q7HK57_SOLLC</name>
<protein>
    <submittedName>
        <fullName evidence="1">Uncharacterized protein</fullName>
    </submittedName>
</protein>
<keyword evidence="2" id="KW-1185">Reference proteome</keyword>
<dbReference type="AlphaFoldDB" id="A0A3Q7HK57"/>
<organism evidence="1">
    <name type="scientific">Solanum lycopersicum</name>
    <name type="common">Tomato</name>
    <name type="synonym">Lycopersicon esculentum</name>
    <dbReference type="NCBI Taxonomy" id="4081"/>
    <lineage>
        <taxon>Eukaryota</taxon>
        <taxon>Viridiplantae</taxon>
        <taxon>Streptophyta</taxon>
        <taxon>Embryophyta</taxon>
        <taxon>Tracheophyta</taxon>
        <taxon>Spermatophyta</taxon>
        <taxon>Magnoliopsida</taxon>
        <taxon>eudicotyledons</taxon>
        <taxon>Gunneridae</taxon>
        <taxon>Pentapetalae</taxon>
        <taxon>asterids</taxon>
        <taxon>lamiids</taxon>
        <taxon>Solanales</taxon>
        <taxon>Solanaceae</taxon>
        <taxon>Solanoideae</taxon>
        <taxon>Solaneae</taxon>
        <taxon>Solanum</taxon>
        <taxon>Solanum subgen. Lycopersicon</taxon>
    </lineage>
</organism>
<evidence type="ECO:0000313" key="1">
    <source>
        <dbReference type="EnsemblPlants" id="Solyc08g028970.3.1.1"/>
    </source>
</evidence>
<dbReference type="Proteomes" id="UP000004994">
    <property type="component" value="Chromosome 8"/>
</dbReference>
<accession>A0A3Q7HK57</accession>
<dbReference type="Gramene" id="Solyc08g028970.3.1">
    <property type="protein sequence ID" value="Solyc08g028970.3.1.1"/>
    <property type="gene ID" value="Solyc08g028970.3"/>
</dbReference>
<reference evidence="1" key="1">
    <citation type="journal article" date="2012" name="Nature">
        <title>The tomato genome sequence provides insights into fleshy fruit evolution.</title>
        <authorList>
            <consortium name="Tomato Genome Consortium"/>
        </authorList>
    </citation>
    <scope>NUCLEOTIDE SEQUENCE [LARGE SCALE GENOMIC DNA]</scope>
    <source>
        <strain evidence="1">cv. Heinz 1706</strain>
    </source>
</reference>
<dbReference type="EnsemblPlants" id="Solyc08g028970.3.1">
    <property type="protein sequence ID" value="Solyc08g028970.3.1.1"/>
    <property type="gene ID" value="Solyc08g028970.3"/>
</dbReference>